<dbReference type="RefSeq" id="WP_073013359.1">
    <property type="nucleotide sequence ID" value="NZ_FRBW01000002.1"/>
</dbReference>
<keyword evidence="16" id="KW-1185">Reference proteome</keyword>
<dbReference type="InterPro" id="IPR004358">
    <property type="entry name" value="Sig_transdc_His_kin-like_C"/>
</dbReference>
<keyword evidence="8" id="KW-0418">Kinase</keyword>
<dbReference type="SUPFAM" id="SSF47384">
    <property type="entry name" value="Homodimeric domain of signal transducing histidine kinase"/>
    <property type="match status" value="1"/>
</dbReference>
<feature type="transmembrane region" description="Helical" evidence="12">
    <location>
        <begin position="333"/>
        <end position="358"/>
    </location>
</feature>
<dbReference type="GO" id="GO:0000155">
    <property type="term" value="F:phosphorelay sensor kinase activity"/>
    <property type="evidence" value="ECO:0007669"/>
    <property type="project" value="InterPro"/>
</dbReference>
<dbReference type="PANTHER" id="PTHR43065">
    <property type="entry name" value="SENSOR HISTIDINE KINASE"/>
    <property type="match status" value="1"/>
</dbReference>
<dbReference type="OrthoDB" id="7797927at2"/>
<dbReference type="InterPro" id="IPR036890">
    <property type="entry name" value="HATPase_C_sf"/>
</dbReference>
<dbReference type="Pfam" id="PF00512">
    <property type="entry name" value="HisKA"/>
    <property type="match status" value="1"/>
</dbReference>
<evidence type="ECO:0000256" key="5">
    <source>
        <dbReference type="ARBA" id="ARBA00022553"/>
    </source>
</evidence>
<dbReference type="PROSITE" id="PS50885">
    <property type="entry name" value="HAMP"/>
    <property type="match status" value="1"/>
</dbReference>
<dbReference type="Gene3D" id="1.10.287.130">
    <property type="match status" value="1"/>
</dbReference>
<dbReference type="EC" id="2.7.13.3" evidence="3"/>
<dbReference type="InterPro" id="IPR003661">
    <property type="entry name" value="HisK_dim/P_dom"/>
</dbReference>
<dbReference type="Gene3D" id="6.10.340.10">
    <property type="match status" value="1"/>
</dbReference>
<evidence type="ECO:0000256" key="10">
    <source>
        <dbReference type="ARBA" id="ARBA00023136"/>
    </source>
</evidence>
<dbReference type="InterPro" id="IPR029151">
    <property type="entry name" value="Sensor-like_sf"/>
</dbReference>
<keyword evidence="4" id="KW-1003">Cell membrane</keyword>
<dbReference type="Gene3D" id="3.30.565.10">
    <property type="entry name" value="Histidine kinase-like ATPase, C-terminal domain"/>
    <property type="match status" value="1"/>
</dbReference>
<keyword evidence="10 12" id="KW-0472">Membrane</keyword>
<sequence>MTPDEGRRRPRLPVRYRLLAIALLPTLVVIPVLLGATMLRWNAKFDGILISKVRSDLTVAHQYFSRILESTSDDLTALGESVAFHAAVETAVPGKPNGQLAGLLNTRRTALGLDFLYAARSDGTLISAAGGRAPDRADLKWPVIAKAVQGEPAVAIDIFSGAELSEIASRLAARASLELIPTENAVPSETDSNSRGMVVHAASPVMLEDGERLLLVGGILLNRNLEFIDTINDLVYQPGSLPQGSQGTATLFLDDVRISTNVRLFEGKRALGTRVSAVVRNSVLGQGHVWLDRAFVVNDWYISAYEPITDSHGERVGMLYVGFLEAPFWQTKIITLVMVVLTFVAVAAASVPLFMRWAGGIFRPLERMTDTINRVEGGDLDARSGMPDLGDEISHVASHLDDLLDRIQKRDSQLRSWNEELNTRVEERTSELREANRQLESTTKQLVMSEKLAAIGEITAGVAHEINNPIAVIQGNLEVLREIVGDRAEDARTEFSLIDEQTERMRQIVTKLLLFARPDEFSGGEEASSTDEVVRDCLPLVRHLIRKQQISVREDLHAETLAAISRTALQQVLVNLIVNAIQAMPNGGELVLTSEDQVQEGRNGVLLSVADTGTGMDPEVASRIFDPFFTTKKGTGTGLGLSISHMIVTEAEGTIKVRSTPDAGTVFSIWLPEFSAFDD</sequence>
<dbReference type="Pfam" id="PF00672">
    <property type="entry name" value="HAMP"/>
    <property type="match status" value="1"/>
</dbReference>
<dbReference type="InterPro" id="IPR003660">
    <property type="entry name" value="HAMP_dom"/>
</dbReference>
<keyword evidence="7 12" id="KW-0812">Transmembrane</keyword>
<name>A0A1M7I4M5_9HYPH</name>
<dbReference type="PANTHER" id="PTHR43065:SF22">
    <property type="entry name" value="HISTIDINE KINASE"/>
    <property type="match status" value="1"/>
</dbReference>
<evidence type="ECO:0000256" key="1">
    <source>
        <dbReference type="ARBA" id="ARBA00000085"/>
    </source>
</evidence>
<dbReference type="SMART" id="SM00388">
    <property type="entry name" value="HisKA"/>
    <property type="match status" value="1"/>
</dbReference>
<comment type="catalytic activity">
    <reaction evidence="1">
        <text>ATP + protein L-histidine = ADP + protein N-phospho-L-histidine.</text>
        <dbReference type="EC" id="2.7.13.3"/>
    </reaction>
</comment>
<keyword evidence="9 12" id="KW-1133">Transmembrane helix</keyword>
<dbReference type="Pfam" id="PF02518">
    <property type="entry name" value="HATPase_c"/>
    <property type="match status" value="1"/>
</dbReference>
<evidence type="ECO:0000256" key="2">
    <source>
        <dbReference type="ARBA" id="ARBA00004651"/>
    </source>
</evidence>
<evidence type="ECO:0000256" key="9">
    <source>
        <dbReference type="ARBA" id="ARBA00022989"/>
    </source>
</evidence>
<accession>A0A1M7I4M5</accession>
<dbReference type="InterPro" id="IPR005467">
    <property type="entry name" value="His_kinase_dom"/>
</dbReference>
<evidence type="ECO:0000259" key="13">
    <source>
        <dbReference type="PROSITE" id="PS50109"/>
    </source>
</evidence>
<evidence type="ECO:0000313" key="16">
    <source>
        <dbReference type="Proteomes" id="UP000186002"/>
    </source>
</evidence>
<dbReference type="EMBL" id="FRBW01000002">
    <property type="protein sequence ID" value="SHM35714.1"/>
    <property type="molecule type" value="Genomic_DNA"/>
</dbReference>
<evidence type="ECO:0000256" key="11">
    <source>
        <dbReference type="SAM" id="Coils"/>
    </source>
</evidence>
<evidence type="ECO:0000313" key="15">
    <source>
        <dbReference type="EMBL" id="SHM35714.1"/>
    </source>
</evidence>
<dbReference type="InterPro" id="IPR036097">
    <property type="entry name" value="HisK_dim/P_sf"/>
</dbReference>
<evidence type="ECO:0000256" key="6">
    <source>
        <dbReference type="ARBA" id="ARBA00022679"/>
    </source>
</evidence>
<gene>
    <name evidence="15" type="ORF">SAMN05444272_2429</name>
</gene>
<protein>
    <recommendedName>
        <fullName evidence="3">histidine kinase</fullName>
        <ecNumber evidence="3">2.7.13.3</ecNumber>
    </recommendedName>
</protein>
<dbReference type="PRINTS" id="PR00344">
    <property type="entry name" value="BCTRLSENSOR"/>
</dbReference>
<dbReference type="InterPro" id="IPR033463">
    <property type="entry name" value="sCache_3"/>
</dbReference>
<evidence type="ECO:0000256" key="4">
    <source>
        <dbReference type="ARBA" id="ARBA00022475"/>
    </source>
</evidence>
<dbReference type="CDD" id="cd06225">
    <property type="entry name" value="HAMP"/>
    <property type="match status" value="1"/>
</dbReference>
<organism evidence="15 16">
    <name type="scientific">Roseibium suaedae</name>
    <dbReference type="NCBI Taxonomy" id="735517"/>
    <lineage>
        <taxon>Bacteria</taxon>
        <taxon>Pseudomonadati</taxon>
        <taxon>Pseudomonadota</taxon>
        <taxon>Alphaproteobacteria</taxon>
        <taxon>Hyphomicrobiales</taxon>
        <taxon>Stappiaceae</taxon>
        <taxon>Roseibium</taxon>
    </lineage>
</organism>
<dbReference type="CDD" id="cd00082">
    <property type="entry name" value="HisKA"/>
    <property type="match status" value="1"/>
</dbReference>
<dbReference type="SUPFAM" id="SSF55874">
    <property type="entry name" value="ATPase domain of HSP90 chaperone/DNA topoisomerase II/histidine kinase"/>
    <property type="match status" value="1"/>
</dbReference>
<evidence type="ECO:0000256" key="3">
    <source>
        <dbReference type="ARBA" id="ARBA00012438"/>
    </source>
</evidence>
<evidence type="ECO:0000259" key="14">
    <source>
        <dbReference type="PROSITE" id="PS50885"/>
    </source>
</evidence>
<evidence type="ECO:0000256" key="12">
    <source>
        <dbReference type="SAM" id="Phobius"/>
    </source>
</evidence>
<feature type="transmembrane region" description="Helical" evidence="12">
    <location>
        <begin position="18"/>
        <end position="41"/>
    </location>
</feature>
<evidence type="ECO:0000256" key="8">
    <source>
        <dbReference type="ARBA" id="ARBA00022777"/>
    </source>
</evidence>
<dbReference type="Proteomes" id="UP000186002">
    <property type="component" value="Unassembled WGS sequence"/>
</dbReference>
<dbReference type="SMART" id="SM00304">
    <property type="entry name" value="HAMP"/>
    <property type="match status" value="1"/>
</dbReference>
<dbReference type="STRING" id="735517.SAMN05444272_2429"/>
<dbReference type="SMART" id="SM00387">
    <property type="entry name" value="HATPase_c"/>
    <property type="match status" value="1"/>
</dbReference>
<dbReference type="AlphaFoldDB" id="A0A1M7I4M5"/>
<dbReference type="SUPFAM" id="SSF158472">
    <property type="entry name" value="HAMP domain-like"/>
    <property type="match status" value="1"/>
</dbReference>
<dbReference type="Pfam" id="PF17202">
    <property type="entry name" value="sCache_3_3"/>
    <property type="match status" value="1"/>
</dbReference>
<proteinExistence type="predicted"/>
<reference evidence="15 16" key="1">
    <citation type="submission" date="2016-11" db="EMBL/GenBank/DDBJ databases">
        <authorList>
            <person name="Jaros S."/>
            <person name="Januszkiewicz K."/>
            <person name="Wedrychowicz H."/>
        </authorList>
    </citation>
    <scope>NUCLEOTIDE SEQUENCE [LARGE SCALE GENOMIC DNA]</scope>
    <source>
        <strain evidence="15 16">DSM 22153</strain>
    </source>
</reference>
<dbReference type="InterPro" id="IPR003594">
    <property type="entry name" value="HATPase_dom"/>
</dbReference>
<dbReference type="PROSITE" id="PS50109">
    <property type="entry name" value="HIS_KIN"/>
    <property type="match status" value="1"/>
</dbReference>
<dbReference type="SUPFAM" id="SSF103190">
    <property type="entry name" value="Sensory domain-like"/>
    <property type="match status" value="1"/>
</dbReference>
<keyword evidence="11" id="KW-0175">Coiled coil</keyword>
<keyword evidence="5" id="KW-0597">Phosphoprotein</keyword>
<keyword evidence="6" id="KW-0808">Transferase</keyword>
<feature type="coiled-coil region" evidence="11">
    <location>
        <begin position="400"/>
        <end position="452"/>
    </location>
</feature>
<evidence type="ECO:0000256" key="7">
    <source>
        <dbReference type="ARBA" id="ARBA00022692"/>
    </source>
</evidence>
<comment type="subcellular location">
    <subcellularLocation>
        <location evidence="2">Cell membrane</location>
        <topology evidence="2">Multi-pass membrane protein</topology>
    </subcellularLocation>
</comment>
<dbReference type="GO" id="GO:0005886">
    <property type="term" value="C:plasma membrane"/>
    <property type="evidence" value="ECO:0007669"/>
    <property type="project" value="UniProtKB-SubCell"/>
</dbReference>
<feature type="domain" description="HAMP" evidence="14">
    <location>
        <begin position="359"/>
        <end position="412"/>
    </location>
</feature>
<feature type="domain" description="Histidine kinase" evidence="13">
    <location>
        <begin position="461"/>
        <end position="675"/>
    </location>
</feature>